<evidence type="ECO:0000313" key="1">
    <source>
        <dbReference type="EMBL" id="OZG63883.1"/>
    </source>
</evidence>
<dbReference type="AlphaFoldDB" id="A0A261FY61"/>
<reference evidence="1 2" key="1">
    <citation type="journal article" date="2017" name="BMC Genomics">
        <title>Comparative genomic and phylogenomic analyses of the Bifidobacteriaceae family.</title>
        <authorList>
            <person name="Lugli G.A."/>
            <person name="Milani C."/>
            <person name="Turroni F."/>
            <person name="Duranti S."/>
            <person name="Mancabelli L."/>
            <person name="Mangifesta M."/>
            <person name="Ferrario C."/>
            <person name="Modesto M."/>
            <person name="Mattarelli P."/>
            <person name="Jiri K."/>
            <person name="van Sinderen D."/>
            <person name="Ventura M."/>
        </authorList>
    </citation>
    <scope>NUCLEOTIDE SEQUENCE [LARGE SCALE GENOMIC DNA]</scope>
    <source>
        <strain evidence="1 2">DSM 100202</strain>
    </source>
</reference>
<dbReference type="EMBL" id="MWWY01000027">
    <property type="protein sequence ID" value="OZG63883.1"/>
    <property type="molecule type" value="Genomic_DNA"/>
</dbReference>
<comment type="caution">
    <text evidence="1">The sequence shown here is derived from an EMBL/GenBank/DDBJ whole genome shotgun (WGS) entry which is preliminary data.</text>
</comment>
<accession>A0A261FY61</accession>
<gene>
    <name evidence="1" type="ORF">BHAP_1507</name>
</gene>
<evidence type="ECO:0000313" key="2">
    <source>
        <dbReference type="Proteomes" id="UP000216074"/>
    </source>
</evidence>
<keyword evidence="2" id="KW-1185">Reference proteome</keyword>
<organism evidence="1 2">
    <name type="scientific">Bifidobacterium hapali</name>
    <dbReference type="NCBI Taxonomy" id="1630172"/>
    <lineage>
        <taxon>Bacteria</taxon>
        <taxon>Bacillati</taxon>
        <taxon>Actinomycetota</taxon>
        <taxon>Actinomycetes</taxon>
        <taxon>Bifidobacteriales</taxon>
        <taxon>Bifidobacteriaceae</taxon>
        <taxon>Bifidobacterium</taxon>
    </lineage>
</organism>
<name>A0A261FY61_9BIFI</name>
<sequence>MTYPQHADKLSLRPQPPVELDIARLLPFNTYMNSLFNQQTSPFGPAVSPFGVNNAMPPFAVSSPTCACHTVVANGRTLLDVHERSIRTACDRTDAAQQAGASISWQGGAASMFRQRLNDCVSDARSTAEAARQTRRLAWQAGA</sequence>
<proteinExistence type="predicted"/>
<dbReference type="Proteomes" id="UP000216074">
    <property type="component" value="Unassembled WGS sequence"/>
</dbReference>
<protein>
    <submittedName>
        <fullName evidence="1">Uncharacterized protein</fullName>
    </submittedName>
</protein>